<dbReference type="GO" id="GO:0003723">
    <property type="term" value="F:RNA binding"/>
    <property type="evidence" value="ECO:0007669"/>
    <property type="project" value="UniProtKB-KW"/>
</dbReference>
<dbReference type="STRING" id="578461.R0KW12"/>
<dbReference type="InterPro" id="IPR036974">
    <property type="entry name" value="PUA_sf"/>
</dbReference>
<dbReference type="SUPFAM" id="SSF88802">
    <property type="entry name" value="Pre-PUA domain"/>
    <property type="match status" value="1"/>
</dbReference>
<comment type="subcellular location">
    <subcellularLocation>
        <location evidence="1">Nucleus</location>
        <location evidence="1">Nucleolus</location>
    </subcellularLocation>
</comment>
<dbReference type="CDD" id="cd21146">
    <property type="entry name" value="Nip7_N_euk"/>
    <property type="match status" value="1"/>
</dbReference>
<keyword evidence="5 6" id="KW-0539">Nucleus</keyword>
<dbReference type="InterPro" id="IPR055359">
    <property type="entry name" value="Nip7_N_euk"/>
</dbReference>
<dbReference type="OrthoDB" id="27490at2759"/>
<dbReference type="InterPro" id="IPR040598">
    <property type="entry name" value="NIP7_N"/>
</dbReference>
<evidence type="ECO:0000313" key="9">
    <source>
        <dbReference type="Proteomes" id="UP000016927"/>
    </source>
</evidence>
<comment type="subunit">
    <text evidence="6">Interacts with pre-ribosome complex.</text>
</comment>
<dbReference type="VEuPathDB" id="MicrosporidiaDB:NBO_10g0091"/>
<dbReference type="EMBL" id="KB908918">
    <property type="protein sequence ID" value="EOB15101.1"/>
    <property type="molecule type" value="Genomic_DNA"/>
</dbReference>
<evidence type="ECO:0000313" key="8">
    <source>
        <dbReference type="EMBL" id="EOB15101.1"/>
    </source>
</evidence>
<dbReference type="GO" id="GO:0042255">
    <property type="term" value="P:ribosome assembly"/>
    <property type="evidence" value="ECO:0007669"/>
    <property type="project" value="InterPro"/>
</dbReference>
<accession>R0KW12</accession>
<dbReference type="HOGENOM" id="CLU_097217_0_0_1"/>
<dbReference type="SMART" id="SM00359">
    <property type="entry name" value="PUA"/>
    <property type="match status" value="1"/>
</dbReference>
<dbReference type="GO" id="GO:0005730">
    <property type="term" value="C:nucleolus"/>
    <property type="evidence" value="ECO:0007669"/>
    <property type="project" value="UniProtKB-SubCell"/>
</dbReference>
<dbReference type="Pfam" id="PF03657">
    <property type="entry name" value="UPF0113"/>
    <property type="match status" value="1"/>
</dbReference>
<dbReference type="Proteomes" id="UP000016927">
    <property type="component" value="Unassembled WGS sequence"/>
</dbReference>
<evidence type="ECO:0000256" key="6">
    <source>
        <dbReference type="PIRNR" id="PIRNR017190"/>
    </source>
</evidence>
<dbReference type="AlphaFoldDB" id="R0KW12"/>
<evidence type="ECO:0000256" key="5">
    <source>
        <dbReference type="ARBA" id="ARBA00023242"/>
    </source>
</evidence>
<comment type="similarity">
    <text evidence="2 6">Belongs to the NIP7 family.</text>
</comment>
<dbReference type="SUPFAM" id="SSF88697">
    <property type="entry name" value="PUA domain-like"/>
    <property type="match status" value="1"/>
</dbReference>
<evidence type="ECO:0000256" key="2">
    <source>
        <dbReference type="ARBA" id="ARBA00009895"/>
    </source>
</evidence>
<organism evidence="8 9">
    <name type="scientific">Nosema bombycis (strain CQ1 / CVCC 102059)</name>
    <name type="common">Microsporidian parasite</name>
    <name type="synonym">Pebrine of silkworm</name>
    <dbReference type="NCBI Taxonomy" id="578461"/>
    <lineage>
        <taxon>Eukaryota</taxon>
        <taxon>Fungi</taxon>
        <taxon>Fungi incertae sedis</taxon>
        <taxon>Microsporidia</taxon>
        <taxon>Nosematidae</taxon>
        <taxon>Nosema</taxon>
    </lineage>
</organism>
<proteinExistence type="inferred from homology"/>
<dbReference type="CDD" id="cd21151">
    <property type="entry name" value="PUA_Nip7-like"/>
    <property type="match status" value="1"/>
</dbReference>
<name>R0KW12_NOSB1</name>
<reference evidence="8 9" key="1">
    <citation type="journal article" date="2013" name="BMC Genomics">
        <title>Comparative genomics of parasitic silkworm microsporidia reveal an association between genome expansion and host adaptation.</title>
        <authorList>
            <person name="Pan G."/>
            <person name="Xu J."/>
            <person name="Li T."/>
            <person name="Xia Q."/>
            <person name="Liu S.L."/>
            <person name="Zhang G."/>
            <person name="Li S."/>
            <person name="Li C."/>
            <person name="Liu H."/>
            <person name="Yang L."/>
            <person name="Liu T."/>
            <person name="Zhang X."/>
            <person name="Wu Z."/>
            <person name="Fan W."/>
            <person name="Dang X."/>
            <person name="Xiang H."/>
            <person name="Tao M."/>
            <person name="Li Y."/>
            <person name="Hu J."/>
            <person name="Li Z."/>
            <person name="Lin L."/>
            <person name="Luo J."/>
            <person name="Geng L."/>
            <person name="Wang L."/>
            <person name="Long M."/>
            <person name="Wan Y."/>
            <person name="He N."/>
            <person name="Zhang Z."/>
            <person name="Lu C."/>
            <person name="Keeling P.J."/>
            <person name="Wang J."/>
            <person name="Xiang Z."/>
            <person name="Zhou Z."/>
        </authorList>
    </citation>
    <scope>NUCLEOTIDE SEQUENCE [LARGE SCALE GENOMIC DNA]</scope>
    <source>
        <strain evidence="9">CQ1 / CVCC 102059</strain>
    </source>
</reference>
<keyword evidence="4 6" id="KW-0694">RNA-binding</keyword>
<dbReference type="Gene3D" id="2.30.130.10">
    <property type="entry name" value="PUA domain"/>
    <property type="match status" value="1"/>
</dbReference>
<gene>
    <name evidence="8" type="primary">NIP7</name>
    <name evidence="8" type="ORF">NBO_10g0091</name>
</gene>
<evidence type="ECO:0000256" key="1">
    <source>
        <dbReference type="ARBA" id="ARBA00004604"/>
    </source>
</evidence>
<dbReference type="Gene3D" id="3.10.450.220">
    <property type="match status" value="1"/>
</dbReference>
<dbReference type="InterPro" id="IPR005155">
    <property type="entry name" value="UPF0113_PUA"/>
</dbReference>
<dbReference type="PROSITE" id="PS50890">
    <property type="entry name" value="PUA"/>
    <property type="match status" value="1"/>
</dbReference>
<dbReference type="InterPro" id="IPR002478">
    <property type="entry name" value="PUA"/>
</dbReference>
<dbReference type="InterPro" id="IPR016686">
    <property type="entry name" value="Ribosomal_synth_fac_NIP7"/>
</dbReference>
<dbReference type="Pfam" id="PF17833">
    <property type="entry name" value="pre-PUA_NIP7"/>
    <property type="match status" value="1"/>
</dbReference>
<sequence>MRDLRADEENKVMNKLKFFIGDNIKELVNKDRNLYLHKRRVLLINKNVAKAVSPIGIKSLVFAGTIIGKFTKNDNFKLKISSLNLLSPFAIYKVWIKKSAEMNYLYGNNALKSHIHRITDSIPLNSGVFVYSQNDIPLGFGVTSHKPEAFQGLKGYNIVVIRQGDNGEYVRGEHKIT</sequence>
<evidence type="ECO:0000256" key="3">
    <source>
        <dbReference type="ARBA" id="ARBA00022517"/>
    </source>
</evidence>
<dbReference type="InterPro" id="IPR015947">
    <property type="entry name" value="PUA-like_sf"/>
</dbReference>
<evidence type="ECO:0000259" key="7">
    <source>
        <dbReference type="SMART" id="SM00359"/>
    </source>
</evidence>
<comment type="function">
    <text evidence="6">Required for proper 27S pre-rRNA processing and 60S ribosome subunit assembly.</text>
</comment>
<evidence type="ECO:0000256" key="4">
    <source>
        <dbReference type="ARBA" id="ARBA00022884"/>
    </source>
</evidence>
<dbReference type="OMA" id="LISMGTC"/>
<keyword evidence="3 6" id="KW-0690">Ribosome biogenesis</keyword>
<feature type="domain" description="PUA" evidence="7">
    <location>
        <begin position="92"/>
        <end position="171"/>
    </location>
</feature>
<dbReference type="PIRSF" id="PIRSF017190">
    <property type="entry name" value="Rbsml_synth_fac_NIP7"/>
    <property type="match status" value="1"/>
</dbReference>
<keyword evidence="9" id="KW-1185">Reference proteome</keyword>
<protein>
    <recommendedName>
        <fullName evidence="6">60S ribosome subunit biogenesis protein NIP7</fullName>
    </recommendedName>
</protein>